<evidence type="ECO:0000313" key="5">
    <source>
        <dbReference type="Proteomes" id="UP001500213"/>
    </source>
</evidence>
<dbReference type="InterPro" id="IPR002882">
    <property type="entry name" value="CofD"/>
</dbReference>
<dbReference type="GO" id="GO:0016740">
    <property type="term" value="F:transferase activity"/>
    <property type="evidence" value="ECO:0007669"/>
    <property type="project" value="UniProtKB-KW"/>
</dbReference>
<dbReference type="InterPro" id="IPR038136">
    <property type="entry name" value="CofD-like_dom_sf"/>
</dbReference>
<proteinExistence type="inferred from homology"/>
<dbReference type="PANTHER" id="PTHR43007">
    <property type="entry name" value="2-PHOSPHO-L-LACTATE TRANSFERASE"/>
    <property type="match status" value="1"/>
</dbReference>
<dbReference type="RefSeq" id="WP_344777057.1">
    <property type="nucleotide sequence ID" value="NZ_BAABBX010000015.1"/>
</dbReference>
<dbReference type="Proteomes" id="UP001500213">
    <property type="component" value="Unassembled WGS sequence"/>
</dbReference>
<evidence type="ECO:0000256" key="2">
    <source>
        <dbReference type="ARBA" id="ARBA00022842"/>
    </source>
</evidence>
<comment type="caution">
    <text evidence="4">The sequence shown here is derived from an EMBL/GenBank/DDBJ whole genome shotgun (WGS) entry which is preliminary data.</text>
</comment>
<dbReference type="Pfam" id="PF01933">
    <property type="entry name" value="CofD"/>
    <property type="match status" value="1"/>
</dbReference>
<dbReference type="Gene3D" id="3.40.50.10680">
    <property type="entry name" value="CofD-like domains"/>
    <property type="match status" value="1"/>
</dbReference>
<dbReference type="PANTHER" id="PTHR43007:SF1">
    <property type="entry name" value="2-PHOSPHO-L-LACTATE TRANSFERASE"/>
    <property type="match status" value="1"/>
</dbReference>
<dbReference type="HAMAP" id="MF_01257">
    <property type="entry name" value="CofD"/>
    <property type="match status" value="1"/>
</dbReference>
<dbReference type="NCBIfam" id="TIGR01819">
    <property type="entry name" value="F420_cofD"/>
    <property type="match status" value="1"/>
</dbReference>
<keyword evidence="5" id="KW-1185">Reference proteome</keyword>
<dbReference type="InterPro" id="IPR010115">
    <property type="entry name" value="FbiA/CofD"/>
</dbReference>
<dbReference type="SUPFAM" id="SSF142338">
    <property type="entry name" value="CofD-like"/>
    <property type="match status" value="1"/>
</dbReference>
<dbReference type="EMBL" id="BAABBX010000015">
    <property type="protein sequence ID" value="GAA4191892.1"/>
    <property type="molecule type" value="Genomic_DNA"/>
</dbReference>
<evidence type="ECO:0000256" key="3">
    <source>
        <dbReference type="SAM" id="MobiDB-lite"/>
    </source>
</evidence>
<evidence type="ECO:0000256" key="1">
    <source>
        <dbReference type="ARBA" id="ARBA00022679"/>
    </source>
</evidence>
<keyword evidence="2" id="KW-0460">Magnesium</keyword>
<accession>A0ABP8AVZ5</accession>
<organism evidence="4 5">
    <name type="scientific">Gryllotalpicola kribbensis</name>
    <dbReference type="NCBI Taxonomy" id="993084"/>
    <lineage>
        <taxon>Bacteria</taxon>
        <taxon>Bacillati</taxon>
        <taxon>Actinomycetota</taxon>
        <taxon>Actinomycetes</taxon>
        <taxon>Micrococcales</taxon>
        <taxon>Microbacteriaceae</taxon>
        <taxon>Gryllotalpicola</taxon>
    </lineage>
</organism>
<gene>
    <name evidence="4" type="primary">cofD</name>
    <name evidence="4" type="ORF">GCM10022288_23370</name>
</gene>
<feature type="region of interest" description="Disordered" evidence="3">
    <location>
        <begin position="282"/>
        <end position="318"/>
    </location>
</feature>
<name>A0ABP8AVZ5_9MICO</name>
<dbReference type="Gene3D" id="1.10.8.240">
    <property type="entry name" value="CofD-like domain"/>
    <property type="match status" value="1"/>
</dbReference>
<reference evidence="5" key="1">
    <citation type="journal article" date="2019" name="Int. J. Syst. Evol. Microbiol.">
        <title>The Global Catalogue of Microorganisms (GCM) 10K type strain sequencing project: providing services to taxonomists for standard genome sequencing and annotation.</title>
        <authorList>
            <consortium name="The Broad Institute Genomics Platform"/>
            <consortium name="The Broad Institute Genome Sequencing Center for Infectious Disease"/>
            <person name="Wu L."/>
            <person name="Ma J."/>
        </authorList>
    </citation>
    <scope>NUCLEOTIDE SEQUENCE [LARGE SCALE GENOMIC DNA]</scope>
    <source>
        <strain evidence="5">JCM 17593</strain>
    </source>
</reference>
<evidence type="ECO:0000313" key="4">
    <source>
        <dbReference type="EMBL" id="GAA4191892.1"/>
    </source>
</evidence>
<protein>
    <submittedName>
        <fullName evidence="4">2-phospho-L-lactate transferase</fullName>
    </submittedName>
</protein>
<sequence>MPQNIVVLVGGVGGARFTRGLVAELERRHPSPSSRPTVTAIVNTGDDSWIAGLRVTPDLDSMMYTLAGVNDDERGWGLRDESYRVSAEMNAYGVGWPWFTLGDLDLGTHIARTALLREGMPLTDVVARLASRWNDGAGLPVRLLPVTDEPVETHVEIDLGSGPELVHFEEWWVKHRAAVPAQRFVQLGLAAASATRAVRDALATADVVLVAPSNPVVSVGTVLSIPGVRSSLDESSAPVVGVSPIIGGAAVRGYADACLAAIGVETSALAVARHYGSRSRAASAQPLVDSATPPVDSAQPLVDSAKPVVDSAKPNGDPAPRGLLDGWLVAEEDADAVEAVEALGIRSRSVPLWMKDAETSAALAGAALDLAAELF</sequence>
<keyword evidence="1 4" id="KW-0808">Transferase</keyword>